<protein>
    <submittedName>
        <fullName evidence="1">Uncharacterized protein</fullName>
    </submittedName>
</protein>
<proteinExistence type="predicted"/>
<gene>
    <name evidence="1" type="ORF">KSP40_PGU008595</name>
</gene>
<accession>A0ABR2LEE9</accession>
<dbReference type="EMBL" id="JBBWWR010000020">
    <property type="protein sequence ID" value="KAK8939382.1"/>
    <property type="molecule type" value="Genomic_DNA"/>
</dbReference>
<name>A0ABR2LEE9_9ASPA</name>
<organism evidence="1 2">
    <name type="scientific">Platanthera guangdongensis</name>
    <dbReference type="NCBI Taxonomy" id="2320717"/>
    <lineage>
        <taxon>Eukaryota</taxon>
        <taxon>Viridiplantae</taxon>
        <taxon>Streptophyta</taxon>
        <taxon>Embryophyta</taxon>
        <taxon>Tracheophyta</taxon>
        <taxon>Spermatophyta</taxon>
        <taxon>Magnoliopsida</taxon>
        <taxon>Liliopsida</taxon>
        <taxon>Asparagales</taxon>
        <taxon>Orchidaceae</taxon>
        <taxon>Orchidoideae</taxon>
        <taxon>Orchideae</taxon>
        <taxon>Orchidinae</taxon>
        <taxon>Platanthera</taxon>
    </lineage>
</organism>
<evidence type="ECO:0000313" key="1">
    <source>
        <dbReference type="EMBL" id="KAK8939382.1"/>
    </source>
</evidence>
<reference evidence="1 2" key="1">
    <citation type="journal article" date="2022" name="Nat. Plants">
        <title>Genomes of leafy and leafless Platanthera orchids illuminate the evolution of mycoheterotrophy.</title>
        <authorList>
            <person name="Li M.H."/>
            <person name="Liu K.W."/>
            <person name="Li Z."/>
            <person name="Lu H.C."/>
            <person name="Ye Q.L."/>
            <person name="Zhang D."/>
            <person name="Wang J.Y."/>
            <person name="Li Y.F."/>
            <person name="Zhong Z.M."/>
            <person name="Liu X."/>
            <person name="Yu X."/>
            <person name="Liu D.K."/>
            <person name="Tu X.D."/>
            <person name="Liu B."/>
            <person name="Hao Y."/>
            <person name="Liao X.Y."/>
            <person name="Jiang Y.T."/>
            <person name="Sun W.H."/>
            <person name="Chen J."/>
            <person name="Chen Y.Q."/>
            <person name="Ai Y."/>
            <person name="Zhai J.W."/>
            <person name="Wu S.S."/>
            <person name="Zhou Z."/>
            <person name="Hsiao Y.Y."/>
            <person name="Wu W.L."/>
            <person name="Chen Y.Y."/>
            <person name="Lin Y.F."/>
            <person name="Hsu J.L."/>
            <person name="Li C.Y."/>
            <person name="Wang Z.W."/>
            <person name="Zhao X."/>
            <person name="Zhong W.Y."/>
            <person name="Ma X.K."/>
            <person name="Ma L."/>
            <person name="Huang J."/>
            <person name="Chen G.Z."/>
            <person name="Huang M.Z."/>
            <person name="Huang L."/>
            <person name="Peng D.H."/>
            <person name="Luo Y.B."/>
            <person name="Zou S.Q."/>
            <person name="Chen S.P."/>
            <person name="Lan S."/>
            <person name="Tsai W.C."/>
            <person name="Van de Peer Y."/>
            <person name="Liu Z.J."/>
        </authorList>
    </citation>
    <scope>NUCLEOTIDE SEQUENCE [LARGE SCALE GENOMIC DNA]</scope>
    <source>
        <strain evidence="1">Lor288</strain>
    </source>
</reference>
<keyword evidence="2" id="KW-1185">Reference proteome</keyword>
<dbReference type="Proteomes" id="UP001412067">
    <property type="component" value="Unassembled WGS sequence"/>
</dbReference>
<evidence type="ECO:0000313" key="2">
    <source>
        <dbReference type="Proteomes" id="UP001412067"/>
    </source>
</evidence>
<comment type="caution">
    <text evidence="1">The sequence shown here is derived from an EMBL/GenBank/DDBJ whole genome shotgun (WGS) entry which is preliminary data.</text>
</comment>
<sequence length="104" mass="11290">MMEATEGAWKGVSENNEGVMARRERKQGALGAQLLPGTRAGAHDHTTQLIVGYRSVAHRVDNATMLFQKLCVGIIESIVGACDQHAFAPIDESFAEPSRILKVQ</sequence>